<sequence>MGDEKEHGVNAVFGSNYLKYNRKSKIFPLYGFKVEVKVKYGDFIVNSAIPPIRIPIKLVTINKIEVTEGRSSLTVAGRGFNLTLFTIKAADRSINEVVERLQILVLRQRIPHSILGLPFEWEMECMDRKNKTNLKCNIRKKKRSEDCYELRRSLSEISFRSNQRINHCGLHSMYSSFRRSVRKIR</sequence>
<evidence type="ECO:0000313" key="2">
    <source>
        <dbReference type="WBParaSite" id="BXY_1626200.1"/>
    </source>
</evidence>
<reference evidence="2" key="1">
    <citation type="submission" date="2016-11" db="UniProtKB">
        <authorList>
            <consortium name="WormBaseParasite"/>
        </authorList>
    </citation>
    <scope>IDENTIFICATION</scope>
</reference>
<protein>
    <submittedName>
        <fullName evidence="2">LRR receptor-like serine/threonine-protein kinase</fullName>
    </submittedName>
</protein>
<name>A0A1I7ST92_BURXY</name>
<accession>A0A1I7ST92</accession>
<organism evidence="1 2">
    <name type="scientific">Bursaphelenchus xylophilus</name>
    <name type="common">Pinewood nematode worm</name>
    <name type="synonym">Aphelenchoides xylophilus</name>
    <dbReference type="NCBI Taxonomy" id="6326"/>
    <lineage>
        <taxon>Eukaryota</taxon>
        <taxon>Metazoa</taxon>
        <taxon>Ecdysozoa</taxon>
        <taxon>Nematoda</taxon>
        <taxon>Chromadorea</taxon>
        <taxon>Rhabditida</taxon>
        <taxon>Tylenchina</taxon>
        <taxon>Tylenchomorpha</taxon>
        <taxon>Aphelenchoidea</taxon>
        <taxon>Aphelenchoididae</taxon>
        <taxon>Bursaphelenchus</taxon>
    </lineage>
</organism>
<evidence type="ECO:0000313" key="1">
    <source>
        <dbReference type="Proteomes" id="UP000095284"/>
    </source>
</evidence>
<dbReference type="Proteomes" id="UP000095284">
    <property type="component" value="Unplaced"/>
</dbReference>
<proteinExistence type="predicted"/>
<dbReference type="WBParaSite" id="BXY_1626200.1">
    <property type="protein sequence ID" value="BXY_1626200.1"/>
    <property type="gene ID" value="BXY_1626200"/>
</dbReference>
<dbReference type="AlphaFoldDB" id="A0A1I7ST92"/>